<accession>A0ABP0P1L3</accession>
<dbReference type="SUPFAM" id="SSF54928">
    <property type="entry name" value="RNA-binding domain, RBD"/>
    <property type="match status" value="1"/>
</dbReference>
<feature type="region of interest" description="Disordered" evidence="3">
    <location>
        <begin position="352"/>
        <end position="379"/>
    </location>
</feature>
<dbReference type="InterPro" id="IPR012677">
    <property type="entry name" value="Nucleotide-bd_a/b_plait_sf"/>
</dbReference>
<dbReference type="Pfam" id="PF00076">
    <property type="entry name" value="RRM_1"/>
    <property type="match status" value="2"/>
</dbReference>
<keyword evidence="6" id="KW-1185">Reference proteome</keyword>
<gene>
    <name evidence="5" type="ORF">CCMP2556_LOCUS33898</name>
</gene>
<evidence type="ECO:0000256" key="2">
    <source>
        <dbReference type="PROSITE-ProRule" id="PRU00176"/>
    </source>
</evidence>
<protein>
    <recommendedName>
        <fullName evidence="4">RRM domain-containing protein</fullName>
    </recommendedName>
</protein>
<evidence type="ECO:0000259" key="4">
    <source>
        <dbReference type="PROSITE" id="PS50102"/>
    </source>
</evidence>
<keyword evidence="1 2" id="KW-0694">RNA-binding</keyword>
<sequence length="416" mass="46427">MDCQHHPLLEEPHTAPDVDPHDSVDLAEDAEDAEDAQESSSRTLWVGDVEHWMDEEFLHRCFSPIGSVTNIKLVRRTNLPSSGGFAFVEFADRAPVADAVDRLEGRAFHALGFNFRVNWAQFSVNDSNLANRNGSGASRGTEYSIYVGGLDFAVKDHDLLNAFMSRYPSAFQAKVICDQHTQFSRGFGFVRFREQREAEEAIREMQGVFIGSKAIKVKQANRSQEALRVRRERPELYRSHGIRFLHRVPASATAARLLPQMVPVIDSMAVTTVLCISQLDAATPQDPLCPVAKAVESQEQQGRDPRVVIGIGGKTDPAHSRWRWECEMGMVYPCWYLVHGSSAYDHLGRFTHDPTPSSDENSSSGSTNKRPSSEPSARGRLAATSAALCCLWRAWAGRRWIRRSVEVAGEDEDQVV</sequence>
<feature type="compositionally biased region" description="Low complexity" evidence="3">
    <location>
        <begin position="353"/>
        <end position="368"/>
    </location>
</feature>
<feature type="domain" description="RRM" evidence="4">
    <location>
        <begin position="42"/>
        <end position="122"/>
    </location>
</feature>
<comment type="caution">
    <text evidence="5">The sequence shown here is derived from an EMBL/GenBank/DDBJ whole genome shotgun (WGS) entry which is preliminary data.</text>
</comment>
<dbReference type="Gene3D" id="3.30.70.330">
    <property type="match status" value="2"/>
</dbReference>
<evidence type="ECO:0000313" key="6">
    <source>
        <dbReference type="Proteomes" id="UP001642484"/>
    </source>
</evidence>
<reference evidence="5 6" key="1">
    <citation type="submission" date="2024-02" db="EMBL/GenBank/DDBJ databases">
        <authorList>
            <person name="Chen Y."/>
            <person name="Shah S."/>
            <person name="Dougan E. K."/>
            <person name="Thang M."/>
            <person name="Chan C."/>
        </authorList>
    </citation>
    <scope>NUCLEOTIDE SEQUENCE [LARGE SCALE GENOMIC DNA]</scope>
</reference>
<dbReference type="PANTHER" id="PTHR47640">
    <property type="entry name" value="TRNA SELENOCYSTEINE 1-ASSOCIATED PROTEIN 1-RELATED-RELATED"/>
    <property type="match status" value="1"/>
</dbReference>
<dbReference type="EMBL" id="CAXAMN010022384">
    <property type="protein sequence ID" value="CAK9068974.1"/>
    <property type="molecule type" value="Genomic_DNA"/>
</dbReference>
<dbReference type="InterPro" id="IPR035979">
    <property type="entry name" value="RBD_domain_sf"/>
</dbReference>
<dbReference type="InterPro" id="IPR050825">
    <property type="entry name" value="RBM42_RBP45_47-like"/>
</dbReference>
<dbReference type="SMART" id="SM00360">
    <property type="entry name" value="RRM"/>
    <property type="match status" value="2"/>
</dbReference>
<evidence type="ECO:0000256" key="3">
    <source>
        <dbReference type="SAM" id="MobiDB-lite"/>
    </source>
</evidence>
<dbReference type="PROSITE" id="PS50102">
    <property type="entry name" value="RRM"/>
    <property type="match status" value="2"/>
</dbReference>
<name>A0ABP0P1L3_9DINO</name>
<evidence type="ECO:0000313" key="5">
    <source>
        <dbReference type="EMBL" id="CAK9068974.1"/>
    </source>
</evidence>
<dbReference type="Proteomes" id="UP001642484">
    <property type="component" value="Unassembled WGS sequence"/>
</dbReference>
<feature type="region of interest" description="Disordered" evidence="3">
    <location>
        <begin position="1"/>
        <end position="23"/>
    </location>
</feature>
<organism evidence="5 6">
    <name type="scientific">Durusdinium trenchii</name>
    <dbReference type="NCBI Taxonomy" id="1381693"/>
    <lineage>
        <taxon>Eukaryota</taxon>
        <taxon>Sar</taxon>
        <taxon>Alveolata</taxon>
        <taxon>Dinophyceae</taxon>
        <taxon>Suessiales</taxon>
        <taxon>Symbiodiniaceae</taxon>
        <taxon>Durusdinium</taxon>
    </lineage>
</organism>
<proteinExistence type="predicted"/>
<evidence type="ECO:0000256" key="1">
    <source>
        <dbReference type="ARBA" id="ARBA00022884"/>
    </source>
</evidence>
<dbReference type="InterPro" id="IPR000504">
    <property type="entry name" value="RRM_dom"/>
</dbReference>
<feature type="domain" description="RRM" evidence="4">
    <location>
        <begin position="143"/>
        <end position="222"/>
    </location>
</feature>